<evidence type="ECO:0000313" key="1">
    <source>
        <dbReference type="EMBL" id="SHI21344.1"/>
    </source>
</evidence>
<dbReference type="Proteomes" id="UP000184241">
    <property type="component" value="Unassembled WGS sequence"/>
</dbReference>
<dbReference type="NCBIfam" id="TIGR00099">
    <property type="entry name" value="Cof-subfamily"/>
    <property type="match status" value="1"/>
</dbReference>
<dbReference type="PANTHER" id="PTHR10000:SF8">
    <property type="entry name" value="HAD SUPERFAMILY HYDROLASE-LIKE, TYPE 3"/>
    <property type="match status" value="1"/>
</dbReference>
<evidence type="ECO:0000313" key="2">
    <source>
        <dbReference type="Proteomes" id="UP000184241"/>
    </source>
</evidence>
<reference evidence="1 2" key="1">
    <citation type="submission" date="2016-11" db="EMBL/GenBank/DDBJ databases">
        <authorList>
            <person name="Jaros S."/>
            <person name="Januszkiewicz K."/>
            <person name="Wedrychowicz H."/>
        </authorList>
    </citation>
    <scope>NUCLEOTIDE SEQUENCE [LARGE SCALE GENOMIC DNA]</scope>
    <source>
        <strain evidence="1 2">DSM 6191</strain>
    </source>
</reference>
<organism evidence="1 2">
    <name type="scientific">Clostridium intestinale DSM 6191</name>
    <dbReference type="NCBI Taxonomy" id="1121320"/>
    <lineage>
        <taxon>Bacteria</taxon>
        <taxon>Bacillati</taxon>
        <taxon>Bacillota</taxon>
        <taxon>Clostridia</taxon>
        <taxon>Eubacteriales</taxon>
        <taxon>Clostridiaceae</taxon>
        <taxon>Clostridium</taxon>
    </lineage>
</organism>
<dbReference type="GO" id="GO:0016791">
    <property type="term" value="F:phosphatase activity"/>
    <property type="evidence" value="ECO:0007669"/>
    <property type="project" value="TreeGrafter"/>
</dbReference>
<dbReference type="NCBIfam" id="NF007806">
    <property type="entry name" value="PRK10513.1"/>
    <property type="match status" value="1"/>
</dbReference>
<evidence type="ECO:0008006" key="3">
    <source>
        <dbReference type="Google" id="ProtNLM"/>
    </source>
</evidence>
<dbReference type="SFLD" id="SFLDS00003">
    <property type="entry name" value="Haloacid_Dehalogenase"/>
    <property type="match status" value="1"/>
</dbReference>
<dbReference type="NCBIfam" id="TIGR01484">
    <property type="entry name" value="HAD-SF-IIB"/>
    <property type="match status" value="1"/>
</dbReference>
<dbReference type="InterPro" id="IPR000150">
    <property type="entry name" value="Cof"/>
</dbReference>
<dbReference type="InterPro" id="IPR023214">
    <property type="entry name" value="HAD_sf"/>
</dbReference>
<dbReference type="PANTHER" id="PTHR10000">
    <property type="entry name" value="PHOSPHOSERINE PHOSPHATASE"/>
    <property type="match status" value="1"/>
</dbReference>
<dbReference type="Gene3D" id="3.40.50.1000">
    <property type="entry name" value="HAD superfamily/HAD-like"/>
    <property type="match status" value="1"/>
</dbReference>
<dbReference type="RefSeq" id="WP_073020208.1">
    <property type="nucleotide sequence ID" value="NZ_FQXU01000008.1"/>
</dbReference>
<accession>A0A1M5ZAT8</accession>
<dbReference type="InterPro" id="IPR036412">
    <property type="entry name" value="HAD-like_sf"/>
</dbReference>
<dbReference type="SFLD" id="SFLDG01144">
    <property type="entry name" value="C2.B.4:_PGP_Like"/>
    <property type="match status" value="1"/>
</dbReference>
<proteinExistence type="predicted"/>
<dbReference type="SFLD" id="SFLDG01140">
    <property type="entry name" value="C2.B:_Phosphomannomutase_and_P"/>
    <property type="match status" value="1"/>
</dbReference>
<dbReference type="GO" id="GO:0005829">
    <property type="term" value="C:cytosol"/>
    <property type="evidence" value="ECO:0007669"/>
    <property type="project" value="TreeGrafter"/>
</dbReference>
<dbReference type="InterPro" id="IPR006379">
    <property type="entry name" value="HAD-SF_hydro_IIB"/>
</dbReference>
<dbReference type="CDD" id="cd07516">
    <property type="entry name" value="HAD_Pase"/>
    <property type="match status" value="1"/>
</dbReference>
<dbReference type="AlphaFoldDB" id="A0A1M5ZAT8"/>
<dbReference type="GO" id="GO:0000287">
    <property type="term" value="F:magnesium ion binding"/>
    <property type="evidence" value="ECO:0007669"/>
    <property type="project" value="TreeGrafter"/>
</dbReference>
<dbReference type="Gene3D" id="3.30.1240.10">
    <property type="match status" value="1"/>
</dbReference>
<protein>
    <recommendedName>
        <fullName evidence="3">Sugar-phosphatase</fullName>
    </recommendedName>
</protein>
<dbReference type="SUPFAM" id="SSF56784">
    <property type="entry name" value="HAD-like"/>
    <property type="match status" value="1"/>
</dbReference>
<sequence length="269" mass="29757">MYKLIAMDMDGTLLKDDKSISERTKNAIKKAKAKGVKVVLASGRSIDGIYGYLKDLDLISDGDYVLSYNGALIQNTETKEIINFKALSGKDGKILRKVSKDVGVNILGISLKNGLFTPKNTRYTQQVADRNCLKLTVKELDEVDEDDEIGKFMMIDEPEVLNKAIELLPKELYEQYSILRSNVAFLEFVHKDCNKGAGVKALADYLGIDKSEVICVGDEGNDKHMIEFAGLGVAMGNATEEIKSIAQYVTLSNEEDGVAQLIEKFILED</sequence>
<name>A0A1M5ZAT8_9CLOT</name>
<dbReference type="Pfam" id="PF08282">
    <property type="entry name" value="Hydrolase_3"/>
    <property type="match status" value="1"/>
</dbReference>
<dbReference type="EMBL" id="FQXU01000008">
    <property type="protein sequence ID" value="SHI21344.1"/>
    <property type="molecule type" value="Genomic_DNA"/>
</dbReference>
<gene>
    <name evidence="1" type="ORF">SAMN02745941_02720</name>
</gene>